<name>A0ABY7NKS5_9SPHN</name>
<dbReference type="EC" id="2.3.1.-" evidence="2"/>
<dbReference type="InterPro" id="IPR016181">
    <property type="entry name" value="Acyl_CoA_acyltransferase"/>
</dbReference>
<dbReference type="InterPro" id="IPR000182">
    <property type="entry name" value="GNAT_dom"/>
</dbReference>
<sequence length="150" mass="16031">MRTAPEAPPPVPKLTIRQARASDAEAVGRLLSTVGFEGDASGARKAIASANARKEPILVAERADVIGILAWTVIADVLAGAVGRISVVVVDEHDRRDGVGKALYEAVVEEFGKRKVGLIEGMSDIEIRNANGFLRALGLRQVSYRFVARI</sequence>
<keyword evidence="2" id="KW-0808">Transferase</keyword>
<dbReference type="Pfam" id="PF00583">
    <property type="entry name" value="Acetyltransf_1"/>
    <property type="match status" value="1"/>
</dbReference>
<evidence type="ECO:0000259" key="1">
    <source>
        <dbReference type="PROSITE" id="PS51186"/>
    </source>
</evidence>
<evidence type="ECO:0000313" key="2">
    <source>
        <dbReference type="EMBL" id="WBO21575.1"/>
    </source>
</evidence>
<dbReference type="RefSeq" id="WP_270076223.1">
    <property type="nucleotide sequence ID" value="NZ_CP115174.1"/>
</dbReference>
<dbReference type="SUPFAM" id="SSF55729">
    <property type="entry name" value="Acyl-CoA N-acyltransferases (Nat)"/>
    <property type="match status" value="1"/>
</dbReference>
<dbReference type="GO" id="GO:0016746">
    <property type="term" value="F:acyltransferase activity"/>
    <property type="evidence" value="ECO:0007669"/>
    <property type="project" value="UniProtKB-KW"/>
</dbReference>
<keyword evidence="3" id="KW-1185">Reference proteome</keyword>
<dbReference type="Proteomes" id="UP001210865">
    <property type="component" value="Chromosome"/>
</dbReference>
<proteinExistence type="predicted"/>
<dbReference type="EMBL" id="CP115174">
    <property type="protein sequence ID" value="WBO21575.1"/>
    <property type="molecule type" value="Genomic_DNA"/>
</dbReference>
<feature type="domain" description="N-acetyltransferase" evidence="1">
    <location>
        <begin position="14"/>
        <end position="150"/>
    </location>
</feature>
<dbReference type="PROSITE" id="PS51186">
    <property type="entry name" value="GNAT"/>
    <property type="match status" value="1"/>
</dbReference>
<dbReference type="Gene3D" id="3.40.630.30">
    <property type="match status" value="1"/>
</dbReference>
<keyword evidence="2" id="KW-0012">Acyltransferase</keyword>
<organism evidence="2 3">
    <name type="scientific">Sphingomonas abietis</name>
    <dbReference type="NCBI Taxonomy" id="3012344"/>
    <lineage>
        <taxon>Bacteria</taxon>
        <taxon>Pseudomonadati</taxon>
        <taxon>Pseudomonadota</taxon>
        <taxon>Alphaproteobacteria</taxon>
        <taxon>Sphingomonadales</taxon>
        <taxon>Sphingomonadaceae</taxon>
        <taxon>Sphingomonas</taxon>
    </lineage>
</organism>
<protein>
    <submittedName>
        <fullName evidence="2">GNAT family N-acetyltransferase</fullName>
        <ecNumber evidence="2">2.3.1.-</ecNumber>
    </submittedName>
</protein>
<reference evidence="2 3" key="1">
    <citation type="submission" date="2022-12" db="EMBL/GenBank/DDBJ databases">
        <title>Sphingomonas abieness sp. nov., an endophytic bacterium isolated from Abies koreana.</title>
        <authorList>
            <person name="Jiang L."/>
            <person name="Lee J."/>
        </authorList>
    </citation>
    <scope>NUCLEOTIDE SEQUENCE [LARGE SCALE GENOMIC DNA]</scope>
    <source>
        <strain evidence="3">PAMB 00755</strain>
    </source>
</reference>
<gene>
    <name evidence="2" type="ORF">PBT88_15520</name>
</gene>
<evidence type="ECO:0000313" key="3">
    <source>
        <dbReference type="Proteomes" id="UP001210865"/>
    </source>
</evidence>
<accession>A0ABY7NKS5</accession>